<name>A0A291TAG5_9FIRM</name>
<keyword evidence="2" id="KW-1133">Transmembrane helix</keyword>
<sequence length="141" mass="16109">MAYVTVPKDLTHVKSKVLFGLTKRQLVCFGGALLTGGPLYFLTRNYLSNSAAALLMIFAMLPGLLFALFERHGQPLEVVIQQMIQCCFLRPKERPYQTNNAYAALVRQYQMEQEVKAIVQKNDTPRDRKAQKAHPRPEKRN</sequence>
<keyword evidence="2" id="KW-0812">Transmembrane</keyword>
<feature type="transmembrane region" description="Helical" evidence="2">
    <location>
        <begin position="49"/>
        <end position="69"/>
    </location>
</feature>
<proteinExistence type="predicted"/>
<evidence type="ECO:0000256" key="2">
    <source>
        <dbReference type="SAM" id="Phobius"/>
    </source>
</evidence>
<feature type="region of interest" description="Disordered" evidence="1">
    <location>
        <begin position="117"/>
        <end position="141"/>
    </location>
</feature>
<feature type="compositionally biased region" description="Basic and acidic residues" evidence="1">
    <location>
        <begin position="123"/>
        <end position="141"/>
    </location>
</feature>
<keyword evidence="2" id="KW-0472">Membrane</keyword>
<protein>
    <submittedName>
        <fullName evidence="3">PrgI family protein</fullName>
    </submittedName>
</protein>
<organism evidence="3 4">
    <name type="scientific">Faecalibacterium prausnitzii</name>
    <dbReference type="NCBI Taxonomy" id="853"/>
    <lineage>
        <taxon>Bacteria</taxon>
        <taxon>Bacillati</taxon>
        <taxon>Bacillota</taxon>
        <taxon>Clostridia</taxon>
        <taxon>Eubacteriales</taxon>
        <taxon>Oscillospiraceae</taxon>
        <taxon>Faecalibacterium</taxon>
    </lineage>
</organism>
<dbReference type="Pfam" id="PF12666">
    <property type="entry name" value="PrgI"/>
    <property type="match status" value="1"/>
</dbReference>
<evidence type="ECO:0000313" key="3">
    <source>
        <dbReference type="EMBL" id="ATL90157.1"/>
    </source>
</evidence>
<accession>A0A291TAG5</accession>
<dbReference type="RefSeq" id="WP_098923924.1">
    <property type="nucleotide sequence ID" value="NZ_CP023819.1"/>
</dbReference>
<reference evidence="3 4" key="1">
    <citation type="submission" date="2017-10" db="EMBL/GenBank/DDBJ databases">
        <title>Complete Genome Sequence of Faecalibacterium prausnitzii isolated from the gut of healthy adult Indian.</title>
        <authorList>
            <person name="Bag S."/>
            <person name="Ghosh T.S."/>
            <person name="Das B."/>
        </authorList>
    </citation>
    <scope>NUCLEOTIDE SEQUENCE [LARGE SCALE GENOMIC DNA]</scope>
    <source>
        <strain evidence="3 4">Indica</strain>
    </source>
</reference>
<gene>
    <name evidence="3" type="ORF">CRH10_07515</name>
</gene>
<dbReference type="InterPro" id="IPR024414">
    <property type="entry name" value="Uncharacterised_PrgI"/>
</dbReference>
<evidence type="ECO:0000313" key="4">
    <source>
        <dbReference type="Proteomes" id="UP000223709"/>
    </source>
</evidence>
<dbReference type="AlphaFoldDB" id="A0A291TAG5"/>
<feature type="transmembrane region" description="Helical" evidence="2">
    <location>
        <begin position="26"/>
        <end position="43"/>
    </location>
</feature>
<dbReference type="EMBL" id="CP023819">
    <property type="protein sequence ID" value="ATL90157.1"/>
    <property type="molecule type" value="Genomic_DNA"/>
</dbReference>
<evidence type="ECO:0000256" key="1">
    <source>
        <dbReference type="SAM" id="MobiDB-lite"/>
    </source>
</evidence>
<dbReference type="Proteomes" id="UP000223709">
    <property type="component" value="Chromosome"/>
</dbReference>